<accession>A0A6I4T1Z3</accession>
<dbReference type="SUPFAM" id="SSF53474">
    <property type="entry name" value="alpha/beta-Hydrolases"/>
    <property type="match status" value="1"/>
</dbReference>
<evidence type="ECO:0000313" key="4">
    <source>
        <dbReference type="Proteomes" id="UP000433652"/>
    </source>
</evidence>
<dbReference type="RefSeq" id="WP_159796910.1">
    <property type="nucleotide sequence ID" value="NZ_WTYM01000054.1"/>
</dbReference>
<dbReference type="EMBL" id="WTYM01000054">
    <property type="protein sequence ID" value="MXO60652.1"/>
    <property type="molecule type" value="Genomic_DNA"/>
</dbReference>
<dbReference type="GO" id="GO:0016787">
    <property type="term" value="F:hydrolase activity"/>
    <property type="evidence" value="ECO:0007669"/>
    <property type="project" value="UniProtKB-KW"/>
</dbReference>
<dbReference type="InterPro" id="IPR029058">
    <property type="entry name" value="AB_hydrolase_fold"/>
</dbReference>
<dbReference type="PANTHER" id="PTHR43329">
    <property type="entry name" value="EPOXIDE HYDROLASE"/>
    <property type="match status" value="1"/>
</dbReference>
<evidence type="ECO:0000256" key="1">
    <source>
        <dbReference type="ARBA" id="ARBA00022801"/>
    </source>
</evidence>
<organism evidence="3 4">
    <name type="scientific">Croceibacterium salegens</name>
    <dbReference type="NCBI Taxonomy" id="1737568"/>
    <lineage>
        <taxon>Bacteria</taxon>
        <taxon>Pseudomonadati</taxon>
        <taxon>Pseudomonadota</taxon>
        <taxon>Alphaproteobacteria</taxon>
        <taxon>Sphingomonadales</taxon>
        <taxon>Erythrobacteraceae</taxon>
        <taxon>Croceibacterium</taxon>
    </lineage>
</organism>
<comment type="caution">
    <text evidence="3">The sequence shown here is derived from an EMBL/GenBank/DDBJ whole genome shotgun (WGS) entry which is preliminary data.</text>
</comment>
<protein>
    <submittedName>
        <fullName evidence="3">Alpha/beta fold hydrolase</fullName>
    </submittedName>
</protein>
<feature type="domain" description="AB hydrolase-1" evidence="2">
    <location>
        <begin position="23"/>
        <end position="297"/>
    </location>
</feature>
<evidence type="ECO:0000259" key="2">
    <source>
        <dbReference type="Pfam" id="PF00561"/>
    </source>
</evidence>
<dbReference type="Pfam" id="PF00561">
    <property type="entry name" value="Abhydrolase_1"/>
    <property type="match status" value="1"/>
</dbReference>
<dbReference type="Gene3D" id="3.40.50.1820">
    <property type="entry name" value="alpha/beta hydrolase"/>
    <property type="match status" value="1"/>
</dbReference>
<keyword evidence="1 3" id="KW-0378">Hydrolase</keyword>
<dbReference type="Proteomes" id="UP000433652">
    <property type="component" value="Unassembled WGS sequence"/>
</dbReference>
<dbReference type="AlphaFoldDB" id="A0A6I4T1Z3"/>
<dbReference type="OrthoDB" id="9812774at2"/>
<dbReference type="PRINTS" id="PR00412">
    <property type="entry name" value="EPOXHYDRLASE"/>
</dbReference>
<keyword evidence="4" id="KW-1185">Reference proteome</keyword>
<evidence type="ECO:0000313" key="3">
    <source>
        <dbReference type="EMBL" id="MXO60652.1"/>
    </source>
</evidence>
<reference evidence="3 4" key="1">
    <citation type="submission" date="2019-12" db="EMBL/GenBank/DDBJ databases">
        <title>Genomic-based taxomic classification of the family Erythrobacteraceae.</title>
        <authorList>
            <person name="Xu L."/>
        </authorList>
    </citation>
    <scope>NUCLEOTIDE SEQUENCE [LARGE SCALE GENOMIC DNA]</scope>
    <source>
        <strain evidence="3 4">MCCC 1K01500</strain>
    </source>
</reference>
<gene>
    <name evidence="3" type="ORF">GRI89_13995</name>
</gene>
<dbReference type="InterPro" id="IPR000073">
    <property type="entry name" value="AB_hydrolase_1"/>
</dbReference>
<name>A0A6I4T1Z3_9SPHN</name>
<sequence>MIKKKVDANNLSIAYFEAGRGAPVVLLHGFPELAYSWRSQIAALAAKGWQTIAPDLRGYGDTGPVGDLAAYSMRNLALDVIGLLDSLEIAQAVIVGHDFGGMLAWWIAREHSDRVLGVASLNTPYTHRGTVDLAETMRRYRGEDNYMVRFQVPGEGERLLEADVAATFRGLMRRSSLTLAEFDSAPAHLRCLPMTLFVGEPEVMGEPIMSEAELQVYIDAFSRNGFAGPLNWYRNLHRNWLDSEGTTDLIDVPALMISAADDFFLPPATTIGMERYVRRLERHVIADCGHWTQHERPGELNALLLGWLDRSGWQSLDPSPRPLDLF</sequence>
<dbReference type="InterPro" id="IPR000639">
    <property type="entry name" value="Epox_hydrolase-like"/>
</dbReference>
<proteinExistence type="predicted"/>